<proteinExistence type="predicted"/>
<keyword evidence="2" id="KW-1185">Reference proteome</keyword>
<dbReference type="OrthoDB" id="425354at2759"/>
<organism evidence="1 2">
    <name type="scientific">Aulographum hederae CBS 113979</name>
    <dbReference type="NCBI Taxonomy" id="1176131"/>
    <lineage>
        <taxon>Eukaryota</taxon>
        <taxon>Fungi</taxon>
        <taxon>Dikarya</taxon>
        <taxon>Ascomycota</taxon>
        <taxon>Pezizomycotina</taxon>
        <taxon>Dothideomycetes</taxon>
        <taxon>Pleosporomycetidae</taxon>
        <taxon>Aulographales</taxon>
        <taxon>Aulographaceae</taxon>
    </lineage>
</organism>
<gene>
    <name evidence="1" type="ORF">K402DRAFT_394648</name>
</gene>
<dbReference type="PANTHER" id="PTHR38115">
    <property type="entry name" value="LIPOCALIN-LIKE DOMAIN-CONTAINING PROTEIN"/>
    <property type="match status" value="1"/>
</dbReference>
<protein>
    <recommendedName>
        <fullName evidence="3">LCCL domain-containing protein</fullName>
    </recommendedName>
</protein>
<name>A0A6G1GY23_9PEZI</name>
<evidence type="ECO:0008006" key="3">
    <source>
        <dbReference type="Google" id="ProtNLM"/>
    </source>
</evidence>
<dbReference type="Gene3D" id="2.40.128.20">
    <property type="match status" value="1"/>
</dbReference>
<dbReference type="InterPro" id="IPR012674">
    <property type="entry name" value="Calycin"/>
</dbReference>
<dbReference type="SUPFAM" id="SSF50814">
    <property type="entry name" value="Lipocalins"/>
    <property type="match status" value="1"/>
</dbReference>
<evidence type="ECO:0000313" key="1">
    <source>
        <dbReference type="EMBL" id="KAF1985670.1"/>
    </source>
</evidence>
<reference evidence="1" key="1">
    <citation type="journal article" date="2020" name="Stud. Mycol.">
        <title>101 Dothideomycetes genomes: a test case for predicting lifestyles and emergence of pathogens.</title>
        <authorList>
            <person name="Haridas S."/>
            <person name="Albert R."/>
            <person name="Binder M."/>
            <person name="Bloem J."/>
            <person name="Labutti K."/>
            <person name="Salamov A."/>
            <person name="Andreopoulos B."/>
            <person name="Baker S."/>
            <person name="Barry K."/>
            <person name="Bills G."/>
            <person name="Bluhm B."/>
            <person name="Cannon C."/>
            <person name="Castanera R."/>
            <person name="Culley D."/>
            <person name="Daum C."/>
            <person name="Ezra D."/>
            <person name="Gonzalez J."/>
            <person name="Henrissat B."/>
            <person name="Kuo A."/>
            <person name="Liang C."/>
            <person name="Lipzen A."/>
            <person name="Lutzoni F."/>
            <person name="Magnuson J."/>
            <person name="Mondo S."/>
            <person name="Nolan M."/>
            <person name="Ohm R."/>
            <person name="Pangilinan J."/>
            <person name="Park H.-J."/>
            <person name="Ramirez L."/>
            <person name="Alfaro M."/>
            <person name="Sun H."/>
            <person name="Tritt A."/>
            <person name="Yoshinaga Y."/>
            <person name="Zwiers L.-H."/>
            <person name="Turgeon B."/>
            <person name="Goodwin S."/>
            <person name="Spatafora J."/>
            <person name="Crous P."/>
            <person name="Grigoriev I."/>
        </authorList>
    </citation>
    <scope>NUCLEOTIDE SEQUENCE</scope>
    <source>
        <strain evidence="1">CBS 113979</strain>
    </source>
</reference>
<dbReference type="InterPro" id="IPR053037">
    <property type="entry name" value="Pericyclase_pydY-like"/>
</dbReference>
<dbReference type="AlphaFoldDB" id="A0A6G1GY23"/>
<dbReference type="EMBL" id="ML977161">
    <property type="protein sequence ID" value="KAF1985670.1"/>
    <property type="molecule type" value="Genomic_DNA"/>
</dbReference>
<dbReference type="PANTHER" id="PTHR38115:SF1">
    <property type="entry name" value="LIPOCALIN-LIKE DOMAIN-CONTAINING PROTEIN"/>
    <property type="match status" value="1"/>
</dbReference>
<dbReference type="Proteomes" id="UP000800041">
    <property type="component" value="Unassembled WGS sequence"/>
</dbReference>
<sequence>MAAPATANLKNLDGKWVMNPALSGSFDDTLKLQGIGWVSRKAIGMATITFTITETTTDSGATKISTLQTATGGLKGGVEDRVLDGSVKEHKDMMFGQVKESNKWLKISDLSDSDPDDKFLKEGWEKDVLDAGELVCGSQDNDKDGWKQRQVWGFAEVDGKRYHVRKVATRKGKEFQHLKTVYDYTGPA</sequence>
<evidence type="ECO:0000313" key="2">
    <source>
        <dbReference type="Proteomes" id="UP000800041"/>
    </source>
</evidence>
<accession>A0A6G1GY23</accession>